<name>A0A9P9W9L0_9PEZI</name>
<dbReference type="OrthoDB" id="1933717at2759"/>
<accession>A0A9P9W9L0</accession>
<evidence type="ECO:0000256" key="3">
    <source>
        <dbReference type="RuleBase" id="RU000363"/>
    </source>
</evidence>
<gene>
    <name evidence="4" type="ORF">JX265_012805</name>
</gene>
<evidence type="ECO:0000256" key="1">
    <source>
        <dbReference type="ARBA" id="ARBA00006484"/>
    </source>
</evidence>
<keyword evidence="5" id="KW-1185">Reference proteome</keyword>
<dbReference type="InterPro" id="IPR002347">
    <property type="entry name" value="SDR_fam"/>
</dbReference>
<sequence length="300" mass="32398">MPPPRGTFNPLEGPADYDMTSVVHNDSYPGIDPSKTDLTGKAVFISGASRGLGRAMSISFAKAGVSMLALGARSDVSETVKAAQEAAAQAGRAEPKILSLKFDVSDRKGVDEAAQTVREQFGRLDILVNNAGLLLTGFIADSDPDDWMRVWSVNLMGPYLLTRAFIPLMLERGDKTIVTVSSVGAHCQMPGLSAYQMSKLAVLRLAEFVCAEYGDKGILAYSVHPGNVQTDMADGVVSPELAPVFVETPELSADSLVYLTSEKRDWLAGRYLNVTWDLPELMRKKDSIVSGDKLKVRLVV</sequence>
<dbReference type="GO" id="GO:0016020">
    <property type="term" value="C:membrane"/>
    <property type="evidence" value="ECO:0007669"/>
    <property type="project" value="TreeGrafter"/>
</dbReference>
<evidence type="ECO:0000256" key="2">
    <source>
        <dbReference type="ARBA" id="ARBA00023002"/>
    </source>
</evidence>
<dbReference type="InterPro" id="IPR036291">
    <property type="entry name" value="NAD(P)-bd_dom_sf"/>
</dbReference>
<dbReference type="SUPFAM" id="SSF51735">
    <property type="entry name" value="NAD(P)-binding Rossmann-fold domains"/>
    <property type="match status" value="1"/>
</dbReference>
<dbReference type="EMBL" id="JAFIMR010000058">
    <property type="protein sequence ID" value="KAI1853049.1"/>
    <property type="molecule type" value="Genomic_DNA"/>
</dbReference>
<dbReference type="CDD" id="cd05233">
    <property type="entry name" value="SDR_c"/>
    <property type="match status" value="1"/>
</dbReference>
<dbReference type="PANTHER" id="PTHR44196">
    <property type="entry name" value="DEHYDROGENASE/REDUCTASE SDR FAMILY MEMBER 7B"/>
    <property type="match status" value="1"/>
</dbReference>
<proteinExistence type="inferred from homology"/>
<evidence type="ECO:0000313" key="4">
    <source>
        <dbReference type="EMBL" id="KAI1853049.1"/>
    </source>
</evidence>
<protein>
    <submittedName>
        <fullName evidence="4">Uncharacterized protein</fullName>
    </submittedName>
</protein>
<organism evidence="4 5">
    <name type="scientific">Neoarthrinium moseri</name>
    <dbReference type="NCBI Taxonomy" id="1658444"/>
    <lineage>
        <taxon>Eukaryota</taxon>
        <taxon>Fungi</taxon>
        <taxon>Dikarya</taxon>
        <taxon>Ascomycota</taxon>
        <taxon>Pezizomycotina</taxon>
        <taxon>Sordariomycetes</taxon>
        <taxon>Xylariomycetidae</taxon>
        <taxon>Amphisphaeriales</taxon>
        <taxon>Apiosporaceae</taxon>
        <taxon>Neoarthrinium</taxon>
    </lineage>
</organism>
<dbReference type="Gene3D" id="3.40.50.720">
    <property type="entry name" value="NAD(P)-binding Rossmann-like Domain"/>
    <property type="match status" value="1"/>
</dbReference>
<comment type="caution">
    <text evidence="4">The sequence shown here is derived from an EMBL/GenBank/DDBJ whole genome shotgun (WGS) entry which is preliminary data.</text>
</comment>
<dbReference type="PRINTS" id="PR00081">
    <property type="entry name" value="GDHRDH"/>
</dbReference>
<dbReference type="GO" id="GO:0016491">
    <property type="term" value="F:oxidoreductase activity"/>
    <property type="evidence" value="ECO:0007669"/>
    <property type="project" value="UniProtKB-KW"/>
</dbReference>
<dbReference type="AlphaFoldDB" id="A0A9P9W9L0"/>
<dbReference type="Pfam" id="PF00106">
    <property type="entry name" value="adh_short"/>
    <property type="match status" value="1"/>
</dbReference>
<keyword evidence="2" id="KW-0560">Oxidoreductase</keyword>
<dbReference type="PRINTS" id="PR00080">
    <property type="entry name" value="SDRFAMILY"/>
</dbReference>
<comment type="similarity">
    <text evidence="1 3">Belongs to the short-chain dehydrogenases/reductases (SDR) family.</text>
</comment>
<reference evidence="4" key="1">
    <citation type="submission" date="2021-03" db="EMBL/GenBank/DDBJ databases">
        <title>Revisited historic fungal species revealed as producer of novel bioactive compounds through whole genome sequencing and comparative genomics.</title>
        <authorList>
            <person name="Vignolle G.A."/>
            <person name="Hochenegger N."/>
            <person name="Mach R.L."/>
            <person name="Mach-Aigner A.R."/>
            <person name="Javad Rahimi M."/>
            <person name="Salim K.A."/>
            <person name="Chan C.M."/>
            <person name="Lim L.B.L."/>
            <person name="Cai F."/>
            <person name="Druzhinina I.S."/>
            <person name="U'Ren J.M."/>
            <person name="Derntl C."/>
        </authorList>
    </citation>
    <scope>NUCLEOTIDE SEQUENCE</scope>
    <source>
        <strain evidence="4">TUCIM 5799</strain>
    </source>
</reference>
<dbReference type="Proteomes" id="UP000829685">
    <property type="component" value="Unassembled WGS sequence"/>
</dbReference>
<evidence type="ECO:0000313" key="5">
    <source>
        <dbReference type="Proteomes" id="UP000829685"/>
    </source>
</evidence>
<dbReference type="PANTHER" id="PTHR44196:SF1">
    <property type="entry name" value="DEHYDROGENASE_REDUCTASE SDR FAMILY MEMBER 7B"/>
    <property type="match status" value="1"/>
</dbReference>